<keyword evidence="6" id="KW-0862">Zinc</keyword>
<dbReference type="PANTHER" id="PTHR11618:SF4">
    <property type="entry name" value="TRANSCRIPTION FACTOR IIIB 90 KDA SUBUNIT"/>
    <property type="match status" value="1"/>
</dbReference>
<dbReference type="GO" id="GO:0017025">
    <property type="term" value="F:TBP-class protein binding"/>
    <property type="evidence" value="ECO:0007669"/>
    <property type="project" value="InterPro"/>
</dbReference>
<evidence type="ECO:0000256" key="6">
    <source>
        <dbReference type="ARBA" id="ARBA00022833"/>
    </source>
</evidence>
<dbReference type="Pfam" id="PF00382">
    <property type="entry name" value="TFIIB"/>
    <property type="match status" value="2"/>
</dbReference>
<dbReference type="InterPro" id="IPR013150">
    <property type="entry name" value="TFIIB_cyclin"/>
</dbReference>
<dbReference type="Proteomes" id="UP000075880">
    <property type="component" value="Unassembled WGS sequence"/>
</dbReference>
<dbReference type="GO" id="GO:0070897">
    <property type="term" value="P:transcription preinitiation complex assembly"/>
    <property type="evidence" value="ECO:0007669"/>
    <property type="project" value="InterPro"/>
</dbReference>
<dbReference type="InterPro" id="IPR013763">
    <property type="entry name" value="Cyclin-like_dom"/>
</dbReference>
<evidence type="ECO:0000256" key="13">
    <source>
        <dbReference type="SAM" id="Coils"/>
    </source>
</evidence>
<dbReference type="GO" id="GO:0008270">
    <property type="term" value="F:zinc ion binding"/>
    <property type="evidence" value="ECO:0007669"/>
    <property type="project" value="UniProtKB-KW"/>
</dbReference>
<dbReference type="SUPFAM" id="SSF47954">
    <property type="entry name" value="Cyclin-like"/>
    <property type="match status" value="2"/>
</dbReference>
<dbReference type="FunFam" id="1.10.472.10:FF:000007">
    <property type="entry name" value="Transcription factor IIIB 90 kDa subunit"/>
    <property type="match status" value="1"/>
</dbReference>
<evidence type="ECO:0000256" key="9">
    <source>
        <dbReference type="ARBA" id="ARBA00023163"/>
    </source>
</evidence>
<dbReference type="CDD" id="cd20553">
    <property type="entry name" value="CYCLIN_TFIIIB90_rpt1"/>
    <property type="match status" value="1"/>
</dbReference>
<dbReference type="GO" id="GO:0001006">
    <property type="term" value="F:RNA polymerase III type 3 promoter sequence-specific DNA binding"/>
    <property type="evidence" value="ECO:0007669"/>
    <property type="project" value="TreeGrafter"/>
</dbReference>
<dbReference type="Gene3D" id="2.20.25.10">
    <property type="match status" value="1"/>
</dbReference>
<comment type="similarity">
    <text evidence="2">Belongs to the TFIIB family.</text>
</comment>
<keyword evidence="5 12" id="KW-0863">Zinc-finger</keyword>
<keyword evidence="17" id="KW-1185">Reference proteome</keyword>
<comment type="subcellular location">
    <subcellularLocation>
        <location evidence="1">Nucleus</location>
    </subcellularLocation>
</comment>
<dbReference type="InterPro" id="IPR013137">
    <property type="entry name" value="Znf_TFIIB"/>
</dbReference>
<feature type="compositionally biased region" description="Acidic residues" evidence="14">
    <location>
        <begin position="620"/>
        <end position="636"/>
    </location>
</feature>
<keyword evidence="10" id="KW-0539">Nucleus</keyword>
<feature type="region of interest" description="Disordered" evidence="14">
    <location>
        <begin position="473"/>
        <end position="502"/>
    </location>
</feature>
<dbReference type="EnsemblMetazoa" id="ENSAATROPT000867">
    <property type="protein sequence ID" value="ENSAATROPP000825"/>
    <property type="gene ID" value="ENSAATROPG000698"/>
</dbReference>
<evidence type="ECO:0000256" key="8">
    <source>
        <dbReference type="ARBA" id="ARBA00023159"/>
    </source>
</evidence>
<dbReference type="Pfam" id="PF08271">
    <property type="entry name" value="Zn_Ribbon_TF"/>
    <property type="match status" value="1"/>
</dbReference>
<evidence type="ECO:0000256" key="5">
    <source>
        <dbReference type="ARBA" id="ARBA00022771"/>
    </source>
</evidence>
<evidence type="ECO:0000256" key="3">
    <source>
        <dbReference type="ARBA" id="ARBA00022723"/>
    </source>
</evidence>
<evidence type="ECO:0000256" key="2">
    <source>
        <dbReference type="ARBA" id="ARBA00010857"/>
    </source>
</evidence>
<feature type="domain" description="TFIIB-type" evidence="15">
    <location>
        <begin position="3"/>
        <end position="34"/>
    </location>
</feature>
<evidence type="ECO:0000256" key="11">
    <source>
        <dbReference type="ARBA" id="ARBA00031009"/>
    </source>
</evidence>
<evidence type="ECO:0000259" key="15">
    <source>
        <dbReference type="PROSITE" id="PS51134"/>
    </source>
</evidence>
<organism evidence="16 17">
    <name type="scientific">Anopheles atroparvus</name>
    <name type="common">European mosquito</name>
    <dbReference type="NCBI Taxonomy" id="41427"/>
    <lineage>
        <taxon>Eukaryota</taxon>
        <taxon>Metazoa</taxon>
        <taxon>Ecdysozoa</taxon>
        <taxon>Arthropoda</taxon>
        <taxon>Hexapoda</taxon>
        <taxon>Insecta</taxon>
        <taxon>Pterygota</taxon>
        <taxon>Neoptera</taxon>
        <taxon>Endopterygota</taxon>
        <taxon>Diptera</taxon>
        <taxon>Nematocera</taxon>
        <taxon>Culicoidea</taxon>
        <taxon>Culicidae</taxon>
        <taxon>Anophelinae</taxon>
        <taxon>Anopheles</taxon>
    </lineage>
</organism>
<keyword evidence="13" id="KW-0175">Coiled coil</keyword>
<feature type="compositionally biased region" description="Basic residues" evidence="14">
    <location>
        <begin position="482"/>
        <end position="494"/>
    </location>
</feature>
<evidence type="ECO:0000256" key="1">
    <source>
        <dbReference type="ARBA" id="ARBA00004123"/>
    </source>
</evidence>
<dbReference type="GO" id="GO:0005634">
    <property type="term" value="C:nucleus"/>
    <property type="evidence" value="ECO:0007669"/>
    <property type="project" value="UniProtKB-SubCell"/>
</dbReference>
<keyword evidence="8" id="KW-0010">Activator</keyword>
<dbReference type="Gene3D" id="1.10.472.10">
    <property type="entry name" value="Cyclin-like"/>
    <property type="match status" value="2"/>
</dbReference>
<name>A0AAG5CPR2_ANOAO</name>
<evidence type="ECO:0000256" key="4">
    <source>
        <dbReference type="ARBA" id="ARBA00022737"/>
    </source>
</evidence>
<dbReference type="FunFam" id="2.20.25.10:FF:000012">
    <property type="entry name" value="Putative transcription factor IIIB 90 kDa subunit"/>
    <property type="match status" value="1"/>
</dbReference>
<protein>
    <recommendedName>
        <fullName evidence="11">B-related factor 1</fullName>
    </recommendedName>
</protein>
<evidence type="ECO:0000256" key="10">
    <source>
        <dbReference type="ARBA" id="ARBA00023242"/>
    </source>
</evidence>
<dbReference type="GO" id="GO:0097550">
    <property type="term" value="C:transcription preinitiation complex"/>
    <property type="evidence" value="ECO:0007669"/>
    <property type="project" value="TreeGrafter"/>
</dbReference>
<dbReference type="PROSITE" id="PS51134">
    <property type="entry name" value="ZF_TFIIB"/>
    <property type="match status" value="1"/>
</dbReference>
<feature type="region of interest" description="Disordered" evidence="14">
    <location>
        <begin position="560"/>
        <end position="662"/>
    </location>
</feature>
<feature type="compositionally biased region" description="Polar residues" evidence="14">
    <location>
        <begin position="574"/>
        <end position="586"/>
    </location>
</feature>
<dbReference type="Pfam" id="PF07741">
    <property type="entry name" value="BRF1"/>
    <property type="match status" value="1"/>
</dbReference>
<dbReference type="InterPro" id="IPR000812">
    <property type="entry name" value="TFIIB"/>
</dbReference>
<accession>A0AAG5CPR2</accession>
<feature type="compositionally biased region" description="Acidic residues" evidence="14">
    <location>
        <begin position="650"/>
        <end position="662"/>
    </location>
</feature>
<evidence type="ECO:0000256" key="7">
    <source>
        <dbReference type="ARBA" id="ARBA00023015"/>
    </source>
</evidence>
<dbReference type="GO" id="GO:0000995">
    <property type="term" value="F:RNA polymerase III general transcription initiation factor activity"/>
    <property type="evidence" value="ECO:0007669"/>
    <property type="project" value="TreeGrafter"/>
</dbReference>
<dbReference type="FunFam" id="1.10.472.10:FF:000002">
    <property type="entry name" value="Transcription factor IIIB 90 kDa subunit"/>
    <property type="match status" value="1"/>
</dbReference>
<dbReference type="InterPro" id="IPR036915">
    <property type="entry name" value="Cyclin-like_sf"/>
</dbReference>
<dbReference type="SUPFAM" id="SSF57783">
    <property type="entry name" value="Zinc beta-ribbon"/>
    <property type="match status" value="1"/>
</dbReference>
<dbReference type="SMART" id="SM00385">
    <property type="entry name" value="CYCLIN"/>
    <property type="match status" value="2"/>
</dbReference>
<keyword evidence="9" id="KW-0804">Transcription</keyword>
<evidence type="ECO:0000256" key="14">
    <source>
        <dbReference type="SAM" id="MobiDB-lite"/>
    </source>
</evidence>
<dbReference type="PRINTS" id="PR00685">
    <property type="entry name" value="TIFACTORIIB"/>
</dbReference>
<keyword evidence="4" id="KW-0677">Repeat</keyword>
<reference evidence="16" key="1">
    <citation type="submission" date="2024-04" db="UniProtKB">
        <authorList>
            <consortium name="EnsemblMetazoa"/>
        </authorList>
    </citation>
    <scope>IDENTIFICATION</scope>
    <source>
        <strain evidence="16">EBRO</strain>
    </source>
</reference>
<dbReference type="InterPro" id="IPR011665">
    <property type="entry name" value="BRF1_TBP-bd_dom"/>
</dbReference>
<evidence type="ECO:0000313" key="17">
    <source>
        <dbReference type="Proteomes" id="UP000075880"/>
    </source>
</evidence>
<keyword evidence="3" id="KW-0479">Metal-binding</keyword>
<sequence>MSSGRKCNNCGSADIEVDNARGDAVCTNCGSVLEDNIIVSEVQFEENAHGASSAVGQFVASDSRGGATAYGKFHVGTGTESREVTLRKARHGITHLCNQLRLNNHCIDTACNFFKMALIRNLTRGRRNTHIYAACVYITCRTEGTSHLLIDISDVLQICCYELGRTYLKLSQSLCINIPSIDPCLYIMRYANKLEFKEKTHEVSMTAQRLVQRMKKDSIHSGRRPSGLCGAALLLAARMHDFSRTPNDIVRIVKIHESTLRKRLFEFGETPSSALTVDEFMAVDLEAEQDPPAFKAARKKDKERLQKLEEQTTEFNQLQAEIDAALDRDMNRGSGRKRKLVPFDYDERQETDQFIEESTMDVISKCLGDSEEGDVGDTSAASMAKKPPILEGIKPDLKAICANNHISGGSNHGRGAEAEEVADDGELITEDLDDDEINGYIMTEEEANTKNVLWQKLNEEYLKELKVKEERLAKEREEGKPEKKKRRSTKKKHIGPSPSAREAIEKILQEKKISTKINYDILKTLTDDTAATTSTSDATIIEKQEESGDIDVLSRVRPKLEKTGSGAGTVDAAVSSSKPTPNFGTSSRRKHHVPATLPVVPSDSTGAEVDEITKSKAQDAIEDYDDEVDAEPEPEPEPEHKSLAAMLNTGEDDDYYGYDDDY</sequence>
<proteinExistence type="inferred from homology"/>
<dbReference type="CDD" id="cd20554">
    <property type="entry name" value="CYCLIN_TFIIIB90_rpt2"/>
    <property type="match status" value="1"/>
</dbReference>
<evidence type="ECO:0000256" key="12">
    <source>
        <dbReference type="PROSITE-ProRule" id="PRU00469"/>
    </source>
</evidence>
<keyword evidence="7" id="KW-0805">Transcription regulation</keyword>
<dbReference type="PANTHER" id="PTHR11618">
    <property type="entry name" value="TRANSCRIPTION INITIATION FACTOR IIB-RELATED"/>
    <property type="match status" value="1"/>
</dbReference>
<feature type="coiled-coil region" evidence="13">
    <location>
        <begin position="298"/>
        <end position="328"/>
    </location>
</feature>
<dbReference type="GO" id="GO:0000126">
    <property type="term" value="C:transcription factor TFIIIB complex"/>
    <property type="evidence" value="ECO:0007669"/>
    <property type="project" value="TreeGrafter"/>
</dbReference>
<dbReference type="AlphaFoldDB" id="A0AAG5CPR2"/>
<dbReference type="Gene3D" id="1.20.5.650">
    <property type="entry name" value="Single helix bin"/>
    <property type="match status" value="1"/>
</dbReference>
<evidence type="ECO:0000313" key="16">
    <source>
        <dbReference type="EnsemblMetazoa" id="ENSAATROPP000825"/>
    </source>
</evidence>